<reference evidence="4 5" key="1">
    <citation type="submission" date="2013-08" db="EMBL/GenBank/DDBJ databases">
        <authorList>
            <person name="Durkin A.S."/>
            <person name="Haft D.R."/>
            <person name="McCorrison J."/>
            <person name="Torralba M."/>
            <person name="Gillis M."/>
            <person name="Haft D.H."/>
            <person name="Methe B."/>
            <person name="Sutton G."/>
            <person name="Nelson K.E."/>
        </authorList>
    </citation>
    <scope>NUCLEOTIDE SEQUENCE [LARGE SCALE GENOMIC DNA]</scope>
    <source>
        <strain evidence="3 5">ATCC 35536</strain>
        <strain evidence="2 4">VPI DR56BR1116</strain>
    </source>
</reference>
<accession>U1GTY8</accession>
<dbReference type="InterPro" id="IPR013022">
    <property type="entry name" value="Xyl_isomerase-like_TIM-brl"/>
</dbReference>
<evidence type="ECO:0000313" key="5">
    <source>
        <dbReference type="Proteomes" id="UP000016646"/>
    </source>
</evidence>
<dbReference type="GO" id="GO:0016853">
    <property type="term" value="F:isomerase activity"/>
    <property type="evidence" value="ECO:0007669"/>
    <property type="project" value="UniProtKB-KW"/>
</dbReference>
<dbReference type="AlphaFoldDB" id="U1GTY8"/>
<evidence type="ECO:0000313" key="2">
    <source>
        <dbReference type="EMBL" id="ERF60074.1"/>
    </source>
</evidence>
<dbReference type="Gene3D" id="3.20.20.150">
    <property type="entry name" value="Divalent-metal-dependent TIM barrel enzymes"/>
    <property type="match status" value="1"/>
</dbReference>
<dbReference type="STRING" id="1125725.HMPREF1325_1146"/>
<dbReference type="SUPFAM" id="SSF51658">
    <property type="entry name" value="Xylose isomerase-like"/>
    <property type="match status" value="1"/>
</dbReference>
<dbReference type="PANTHER" id="PTHR12110:SF21">
    <property type="entry name" value="XYLOSE ISOMERASE-LIKE TIM BARREL DOMAIN-CONTAINING PROTEIN"/>
    <property type="match status" value="1"/>
</dbReference>
<proteinExistence type="predicted"/>
<organism evidence="2 4">
    <name type="scientific">Treponema socranskii subsp. socranskii VPI DR56BR1116 = ATCC 35536</name>
    <dbReference type="NCBI Taxonomy" id="1125725"/>
    <lineage>
        <taxon>Bacteria</taxon>
        <taxon>Pseudomonadati</taxon>
        <taxon>Spirochaetota</taxon>
        <taxon>Spirochaetia</taxon>
        <taxon>Spirochaetales</taxon>
        <taxon>Treponemataceae</taxon>
        <taxon>Treponema</taxon>
    </lineage>
</organism>
<dbReference type="Proteomes" id="UP000016646">
    <property type="component" value="Unassembled WGS sequence"/>
</dbReference>
<dbReference type="Proteomes" id="UP000016412">
    <property type="component" value="Unassembled WGS sequence"/>
</dbReference>
<dbReference type="InterPro" id="IPR036237">
    <property type="entry name" value="Xyl_isomerase-like_sf"/>
</dbReference>
<dbReference type="OrthoDB" id="9782626at2"/>
<dbReference type="RefSeq" id="WP_021331039.1">
    <property type="nucleotide sequence ID" value="NZ_AUZJ01000050.1"/>
</dbReference>
<feature type="domain" description="Xylose isomerase-like TIM barrel" evidence="1">
    <location>
        <begin position="23"/>
        <end position="273"/>
    </location>
</feature>
<evidence type="ECO:0000259" key="1">
    <source>
        <dbReference type="Pfam" id="PF01261"/>
    </source>
</evidence>
<dbReference type="Pfam" id="PF01261">
    <property type="entry name" value="AP_endonuc_2"/>
    <property type="match status" value="1"/>
</dbReference>
<dbReference type="PATRIC" id="fig|1125725.3.peg.1990"/>
<dbReference type="PANTHER" id="PTHR12110">
    <property type="entry name" value="HYDROXYPYRUVATE ISOMERASE"/>
    <property type="match status" value="1"/>
</dbReference>
<evidence type="ECO:0000313" key="3">
    <source>
        <dbReference type="EMBL" id="ERK01533.1"/>
    </source>
</evidence>
<name>U1GTY8_TRESO</name>
<comment type="caution">
    <text evidence="2">The sequence shown here is derived from an EMBL/GenBank/DDBJ whole genome shotgun (WGS) entry which is preliminary data.</text>
</comment>
<gene>
    <name evidence="3" type="ORF">HMPREF0860_1408</name>
    <name evidence="2" type="ORF">HMPREF1325_1146</name>
</gene>
<dbReference type="EMBL" id="AUZJ01000050">
    <property type="protein sequence ID" value="ERF60074.1"/>
    <property type="molecule type" value="Genomic_DNA"/>
</dbReference>
<dbReference type="eggNOG" id="COG1082">
    <property type="taxonomic scope" value="Bacteria"/>
</dbReference>
<dbReference type="EMBL" id="AVQI01000056">
    <property type="protein sequence ID" value="ERK01533.1"/>
    <property type="molecule type" value="Genomic_DNA"/>
</dbReference>
<evidence type="ECO:0000313" key="4">
    <source>
        <dbReference type="Proteomes" id="UP000016412"/>
    </source>
</evidence>
<protein>
    <submittedName>
        <fullName evidence="2 3">Inosose isomerase</fullName>
    </submittedName>
</protein>
<sequence length="291" mass="33455">MKLSYNEACGLGCSTLEEDLIYCEKVGFDYIEIRLDMLRKYLENHSNHELKSFFKSSHIKPHAFNALYIYPEFLSPQDEPSRQQLLMDEFRLGLEIGKTIGSHYFIVVPPLQRDPKGGPYKGNWQNTYNACVNILKKLSEYAEPYDMNLCFELVGFERSSVRSIEQADMIIRAVDKHNVGFVFDSYNIYLNGGLNDFSALYNVQPEKIFAVHLVSGDNVPVQERGQDKRCFCGQGVVDIDGFLKTLKALGYNGMISIETFRPEYWQKTPQWIIENAYRSTRAAAEKACCLR</sequence>
<keyword evidence="2" id="KW-0413">Isomerase</keyword>
<dbReference type="InterPro" id="IPR050312">
    <property type="entry name" value="IolE/XylAMocC-like"/>
</dbReference>
<keyword evidence="5" id="KW-1185">Reference proteome</keyword>